<accession>A0AAV5TZN6</accession>
<feature type="non-terminal residue" evidence="2">
    <location>
        <position position="1"/>
    </location>
</feature>
<protein>
    <submittedName>
        <fullName evidence="2">Uncharacterized protein</fullName>
    </submittedName>
</protein>
<dbReference type="AlphaFoldDB" id="A0AAV5TZN6"/>
<dbReference type="Proteomes" id="UP001432027">
    <property type="component" value="Unassembled WGS sequence"/>
</dbReference>
<feature type="signal peptide" evidence="1">
    <location>
        <begin position="1"/>
        <end position="28"/>
    </location>
</feature>
<gene>
    <name evidence="2" type="ORF">PENTCL1PPCAC_21747</name>
</gene>
<proteinExistence type="predicted"/>
<keyword evidence="1" id="KW-0732">Signal</keyword>
<evidence type="ECO:0000313" key="3">
    <source>
        <dbReference type="Proteomes" id="UP001432027"/>
    </source>
</evidence>
<sequence>CHEPQAFLQTRLHHLLFWNALFSDSGVAAAAAASSEGCCVSIDSPALEISANRPAAISTVDSTILSPFSMTFIE</sequence>
<keyword evidence="3" id="KW-1185">Reference proteome</keyword>
<reference evidence="2" key="1">
    <citation type="submission" date="2023-10" db="EMBL/GenBank/DDBJ databases">
        <title>Genome assembly of Pristionchus species.</title>
        <authorList>
            <person name="Yoshida K."/>
            <person name="Sommer R.J."/>
        </authorList>
    </citation>
    <scope>NUCLEOTIDE SEQUENCE</scope>
    <source>
        <strain evidence="2">RS0144</strain>
    </source>
</reference>
<evidence type="ECO:0000256" key="1">
    <source>
        <dbReference type="SAM" id="SignalP"/>
    </source>
</evidence>
<feature type="non-terminal residue" evidence="2">
    <location>
        <position position="74"/>
    </location>
</feature>
<feature type="chain" id="PRO_5043865265" evidence="1">
    <location>
        <begin position="29"/>
        <end position="74"/>
    </location>
</feature>
<comment type="caution">
    <text evidence="2">The sequence shown here is derived from an EMBL/GenBank/DDBJ whole genome shotgun (WGS) entry which is preliminary data.</text>
</comment>
<name>A0AAV5TZN6_9BILA</name>
<dbReference type="EMBL" id="BTSX01000005">
    <property type="protein sequence ID" value="GMS99572.1"/>
    <property type="molecule type" value="Genomic_DNA"/>
</dbReference>
<evidence type="ECO:0000313" key="2">
    <source>
        <dbReference type="EMBL" id="GMS99572.1"/>
    </source>
</evidence>
<organism evidence="2 3">
    <name type="scientific">Pristionchus entomophagus</name>
    <dbReference type="NCBI Taxonomy" id="358040"/>
    <lineage>
        <taxon>Eukaryota</taxon>
        <taxon>Metazoa</taxon>
        <taxon>Ecdysozoa</taxon>
        <taxon>Nematoda</taxon>
        <taxon>Chromadorea</taxon>
        <taxon>Rhabditida</taxon>
        <taxon>Rhabditina</taxon>
        <taxon>Diplogasteromorpha</taxon>
        <taxon>Diplogasteroidea</taxon>
        <taxon>Neodiplogasteridae</taxon>
        <taxon>Pristionchus</taxon>
    </lineage>
</organism>